<dbReference type="InterPro" id="IPR006483">
    <property type="entry name" value="CRISPR-assoc_Cas3_HD"/>
</dbReference>
<dbReference type="CDD" id="cd17930">
    <property type="entry name" value="DEXHc_cas3"/>
    <property type="match status" value="1"/>
</dbReference>
<dbReference type="Gene3D" id="3.40.50.300">
    <property type="entry name" value="P-loop containing nucleotide triphosphate hydrolases"/>
    <property type="match status" value="2"/>
</dbReference>
<keyword evidence="9" id="KW-0051">Antiviral defense</keyword>
<dbReference type="PANTHER" id="PTHR47963:SF9">
    <property type="entry name" value="CRISPR-ASSOCIATED ENDONUCLEASE_HELICASE CAS3"/>
    <property type="match status" value="1"/>
</dbReference>
<dbReference type="InterPro" id="IPR006935">
    <property type="entry name" value="Helicase/UvrB_N"/>
</dbReference>
<dbReference type="NCBIfam" id="TIGR01596">
    <property type="entry name" value="cas3_HD"/>
    <property type="match status" value="1"/>
</dbReference>
<keyword evidence="4" id="KW-0479">Metal-binding</keyword>
<dbReference type="GO" id="GO:0046872">
    <property type="term" value="F:metal ion binding"/>
    <property type="evidence" value="ECO:0007669"/>
    <property type="project" value="UniProtKB-KW"/>
</dbReference>
<evidence type="ECO:0000256" key="1">
    <source>
        <dbReference type="ARBA" id="ARBA00006847"/>
    </source>
</evidence>
<evidence type="ECO:0000256" key="8">
    <source>
        <dbReference type="ARBA" id="ARBA00022840"/>
    </source>
</evidence>
<evidence type="ECO:0000256" key="4">
    <source>
        <dbReference type="ARBA" id="ARBA00022723"/>
    </source>
</evidence>
<dbReference type="RefSeq" id="WP_109675636.1">
    <property type="nucleotide sequence ID" value="NZ_QGDT01000008.1"/>
</dbReference>
<dbReference type="GO" id="GO:0003723">
    <property type="term" value="F:RNA binding"/>
    <property type="evidence" value="ECO:0007669"/>
    <property type="project" value="TreeGrafter"/>
</dbReference>
<keyword evidence="5" id="KW-0547">Nucleotide-binding</keyword>
<dbReference type="GO" id="GO:0003724">
    <property type="term" value="F:RNA helicase activity"/>
    <property type="evidence" value="ECO:0007669"/>
    <property type="project" value="TreeGrafter"/>
</dbReference>
<dbReference type="InterPro" id="IPR038257">
    <property type="entry name" value="CRISPR-assoc_Cas3_HD_sf"/>
</dbReference>
<dbReference type="GO" id="GO:0005524">
    <property type="term" value="F:ATP binding"/>
    <property type="evidence" value="ECO:0007669"/>
    <property type="project" value="UniProtKB-KW"/>
</dbReference>
<evidence type="ECO:0000259" key="11">
    <source>
        <dbReference type="PROSITE" id="PS51643"/>
    </source>
</evidence>
<dbReference type="Pfam" id="PF22590">
    <property type="entry name" value="Cas3-like_C_2"/>
    <property type="match status" value="1"/>
</dbReference>
<dbReference type="InterPro" id="IPR054712">
    <property type="entry name" value="Cas3-like_dom"/>
</dbReference>
<name>A0A316AK90_9BACT</name>
<keyword evidence="12" id="KW-0255">Endonuclease</keyword>
<proteinExistence type="inferred from homology"/>
<dbReference type="NCBIfam" id="TIGR01587">
    <property type="entry name" value="cas3_core"/>
    <property type="match status" value="1"/>
</dbReference>
<dbReference type="InterPro" id="IPR001650">
    <property type="entry name" value="Helicase_C-like"/>
</dbReference>
<organism evidence="12 13">
    <name type="scientific">Dyadobacter jejuensis</name>
    <dbReference type="NCBI Taxonomy" id="1082580"/>
    <lineage>
        <taxon>Bacteria</taxon>
        <taxon>Pseudomonadati</taxon>
        <taxon>Bacteroidota</taxon>
        <taxon>Cytophagia</taxon>
        <taxon>Cytophagales</taxon>
        <taxon>Spirosomataceae</taxon>
        <taxon>Dyadobacter</taxon>
    </lineage>
</organism>
<dbReference type="Proteomes" id="UP000245880">
    <property type="component" value="Unassembled WGS sequence"/>
</dbReference>
<evidence type="ECO:0000259" key="10">
    <source>
        <dbReference type="PROSITE" id="PS51194"/>
    </source>
</evidence>
<keyword evidence="7 12" id="KW-0347">Helicase</keyword>
<dbReference type="GO" id="GO:0004519">
    <property type="term" value="F:endonuclease activity"/>
    <property type="evidence" value="ECO:0007669"/>
    <property type="project" value="UniProtKB-KW"/>
</dbReference>
<keyword evidence="6" id="KW-0378">Hydrolase</keyword>
<dbReference type="AlphaFoldDB" id="A0A316AK90"/>
<keyword evidence="13" id="KW-1185">Reference proteome</keyword>
<dbReference type="InterPro" id="IPR006474">
    <property type="entry name" value="Helicase_Cas3_CRISPR-ass_core"/>
</dbReference>
<dbReference type="PROSITE" id="PS51643">
    <property type="entry name" value="HD_CAS3"/>
    <property type="match status" value="1"/>
</dbReference>
<dbReference type="SMART" id="SM00490">
    <property type="entry name" value="HELICc"/>
    <property type="match status" value="1"/>
</dbReference>
<keyword evidence="3" id="KW-0540">Nuclease</keyword>
<evidence type="ECO:0000313" key="12">
    <source>
        <dbReference type="EMBL" id="PWJ57270.1"/>
    </source>
</evidence>
<dbReference type="EMBL" id="QGDT01000008">
    <property type="protein sequence ID" value="PWJ57270.1"/>
    <property type="molecule type" value="Genomic_DNA"/>
</dbReference>
<dbReference type="OrthoDB" id="9810236at2"/>
<gene>
    <name evidence="12" type="ORF">CLV98_108190</name>
</gene>
<evidence type="ECO:0000256" key="6">
    <source>
        <dbReference type="ARBA" id="ARBA00022801"/>
    </source>
</evidence>
<dbReference type="CDD" id="cd09641">
    <property type="entry name" value="Cas3''_I"/>
    <property type="match status" value="1"/>
</dbReference>
<evidence type="ECO:0000256" key="3">
    <source>
        <dbReference type="ARBA" id="ARBA00022722"/>
    </source>
</evidence>
<feature type="domain" description="HD Cas3-type" evidence="11">
    <location>
        <begin position="11"/>
        <end position="249"/>
    </location>
</feature>
<dbReference type="SUPFAM" id="SSF52540">
    <property type="entry name" value="P-loop containing nucleoside triphosphate hydrolases"/>
    <property type="match status" value="1"/>
</dbReference>
<dbReference type="InterPro" id="IPR050547">
    <property type="entry name" value="DEAD_box_RNA_helicases"/>
</dbReference>
<sequence>MDEISASFELISHPDRTLKTHLDSCNNLSKNALALKYINANAFFPRDLIERMRHLLVYYHDFGKASFFQYKIIQATLSAKNNTDFKSLPHIQSYIQHFNANKSATYEKLLDENDRLGNHAKLGAYLVLSNFEYQDPILELILLKIIRRHHGNLTNFFKDVNNNPQILLQESDITFLEKQLEYHDLELYQKIIIPQGLSIEKQAWPIIREKLSNSRKLSRLQATFENQEDVKYFFLQHFLFSLLLAADKGDMMIADGHQSKIILENTLLPIDLINNYKTWRHKGDTPKDIDHIREEAYRTVEANAISFSDQGFFSITLPTGLGKTYAAFNTAVILQNRYYDQFAVKPRIIYVLPFTSIIDQNESIFKEVLKNSQIPNLATRLSKNHYLSNANDRFDSQELNKDEPEYLTDGWEHDFIVTTFVQFLESIFTDKNRLLRKFHNMTNAIFVLDEVQSIPPEYFEIIELVFTKMNEYFGTKFVFVTATQPYLFENKTSIQELGNPHQFFQSLNRITLDLSLLRSHDKLEVTEFIQILLEDITEHPDKSFLIICNTIKSSQEIHEVLARSFDNVLYLSSSILPSKRLEVINKIKQALARQIVISTQVVEAGVDIDLDIVYRDFAPLDSINQSAGRCNRNGLKGNGLVKLFNLNKGKYIYDQILLSTTFDTLKPYPNLIKESELFNLNMEYAQSIRRVKATANDHSDYLKKALQELRTEDISAKFKLIEQDYRNYNVFIPIDDTARHIWAQYQEIIRTADESFELKRKIKKIKPVLLQYVTRFPKDKFVPPTNQKDKSIMIIENWEEYYSLETGFKIIEDQTIIL</sequence>
<accession>A0A316AK90</accession>
<protein>
    <submittedName>
        <fullName evidence="12">CRISPR-associated endonuclease/helicase Cas3</fullName>
    </submittedName>
</protein>
<dbReference type="PROSITE" id="PS51194">
    <property type="entry name" value="HELICASE_CTER"/>
    <property type="match status" value="1"/>
</dbReference>
<dbReference type="GO" id="GO:0051607">
    <property type="term" value="P:defense response to virus"/>
    <property type="evidence" value="ECO:0007669"/>
    <property type="project" value="UniProtKB-KW"/>
</dbReference>
<evidence type="ECO:0000256" key="9">
    <source>
        <dbReference type="ARBA" id="ARBA00023118"/>
    </source>
</evidence>
<dbReference type="InterPro" id="IPR014001">
    <property type="entry name" value="Helicase_ATP-bd"/>
</dbReference>
<dbReference type="GO" id="GO:0003677">
    <property type="term" value="F:DNA binding"/>
    <property type="evidence" value="ECO:0007669"/>
    <property type="project" value="InterPro"/>
</dbReference>
<evidence type="ECO:0000256" key="5">
    <source>
        <dbReference type="ARBA" id="ARBA00022741"/>
    </source>
</evidence>
<dbReference type="InterPro" id="IPR027417">
    <property type="entry name" value="P-loop_NTPase"/>
</dbReference>
<keyword evidence="8" id="KW-0067">ATP-binding</keyword>
<dbReference type="GO" id="GO:0016787">
    <property type="term" value="F:hydrolase activity"/>
    <property type="evidence" value="ECO:0007669"/>
    <property type="project" value="UniProtKB-KW"/>
</dbReference>
<dbReference type="PANTHER" id="PTHR47963">
    <property type="entry name" value="DEAD-BOX ATP-DEPENDENT RNA HELICASE 47, MITOCHONDRIAL"/>
    <property type="match status" value="1"/>
</dbReference>
<comment type="caution">
    <text evidence="12">The sequence shown here is derived from an EMBL/GenBank/DDBJ whole genome shotgun (WGS) entry which is preliminary data.</text>
</comment>
<feature type="domain" description="Helicase C-terminal" evidence="10">
    <location>
        <begin position="524"/>
        <end position="673"/>
    </location>
</feature>
<dbReference type="SMART" id="SM00487">
    <property type="entry name" value="DEXDc"/>
    <property type="match status" value="1"/>
</dbReference>
<dbReference type="Gene3D" id="1.10.3210.30">
    <property type="match status" value="1"/>
</dbReference>
<comment type="similarity">
    <text evidence="2">In the central section; belongs to the CRISPR-associated helicase Cas3 family.</text>
</comment>
<evidence type="ECO:0000313" key="13">
    <source>
        <dbReference type="Proteomes" id="UP000245880"/>
    </source>
</evidence>
<dbReference type="Pfam" id="PF04851">
    <property type="entry name" value="ResIII"/>
    <property type="match status" value="1"/>
</dbReference>
<comment type="similarity">
    <text evidence="1">In the N-terminal section; belongs to the CRISPR-associated nuclease Cas3-HD family.</text>
</comment>
<evidence type="ECO:0000256" key="7">
    <source>
        <dbReference type="ARBA" id="ARBA00022806"/>
    </source>
</evidence>
<reference evidence="12 13" key="1">
    <citation type="submission" date="2018-03" db="EMBL/GenBank/DDBJ databases">
        <title>Genomic Encyclopedia of Archaeal and Bacterial Type Strains, Phase II (KMG-II): from individual species to whole genera.</title>
        <authorList>
            <person name="Goeker M."/>
        </authorList>
    </citation>
    <scope>NUCLEOTIDE SEQUENCE [LARGE SCALE GENOMIC DNA]</scope>
    <source>
        <strain evidence="12 13">DSM 100346</strain>
    </source>
</reference>
<evidence type="ECO:0000256" key="2">
    <source>
        <dbReference type="ARBA" id="ARBA00009046"/>
    </source>
</evidence>